<reference evidence="3" key="1">
    <citation type="journal article" date="2015" name="PLoS Genet.">
        <title>The dynamic genome and transcriptome of the human fungal pathogen Blastomyces and close relative Emmonsia.</title>
        <authorList>
            <person name="Munoz J.F."/>
            <person name="Gauthier G.M."/>
            <person name="Desjardins C.A."/>
            <person name="Gallo J.E."/>
            <person name="Holder J."/>
            <person name="Sullivan T.D."/>
            <person name="Marty A.J."/>
            <person name="Carmen J.C."/>
            <person name="Chen Z."/>
            <person name="Ding L."/>
            <person name="Gujja S."/>
            <person name="Magrini V."/>
            <person name="Misas E."/>
            <person name="Mitreva M."/>
            <person name="Priest M."/>
            <person name="Saif S."/>
            <person name="Whiston E.A."/>
            <person name="Young S."/>
            <person name="Zeng Q."/>
            <person name="Goldman W.E."/>
            <person name="Mardis E.R."/>
            <person name="Taylor J.W."/>
            <person name="McEwen J.G."/>
            <person name="Clay O.K."/>
            <person name="Klein B.S."/>
            <person name="Cuomo C.A."/>
        </authorList>
    </citation>
    <scope>NUCLEOTIDE SEQUENCE [LARGE SCALE GENOMIC DNA]</scope>
    <source>
        <strain evidence="3">UAMH 3008</strain>
    </source>
</reference>
<comment type="caution">
    <text evidence="2">The sequence shown here is derived from an EMBL/GenBank/DDBJ whole genome shotgun (WGS) entry which is preliminary data.</text>
</comment>
<dbReference type="AlphaFoldDB" id="A0A0G2HSS6"/>
<gene>
    <name evidence="2" type="ORF">EMCG_04554</name>
</gene>
<dbReference type="EMBL" id="LCZI01001449">
    <property type="protein sequence ID" value="KKZ60775.1"/>
    <property type="molecule type" value="Genomic_DNA"/>
</dbReference>
<dbReference type="VEuPathDB" id="FungiDB:EMCG_04554"/>
<accession>A0A0G2HSS6</accession>
<evidence type="ECO:0000313" key="2">
    <source>
        <dbReference type="EMBL" id="KKZ60775.1"/>
    </source>
</evidence>
<protein>
    <submittedName>
        <fullName evidence="2">Uncharacterized protein</fullName>
    </submittedName>
</protein>
<evidence type="ECO:0000313" key="3">
    <source>
        <dbReference type="Proteomes" id="UP000034164"/>
    </source>
</evidence>
<dbReference type="Proteomes" id="UP000034164">
    <property type="component" value="Unassembled WGS sequence"/>
</dbReference>
<proteinExistence type="predicted"/>
<name>A0A0G2HSS6_9EURO</name>
<organism evidence="2 3">
    <name type="scientific">[Emmonsia] crescens</name>
    <dbReference type="NCBI Taxonomy" id="73230"/>
    <lineage>
        <taxon>Eukaryota</taxon>
        <taxon>Fungi</taxon>
        <taxon>Dikarya</taxon>
        <taxon>Ascomycota</taxon>
        <taxon>Pezizomycotina</taxon>
        <taxon>Eurotiomycetes</taxon>
        <taxon>Eurotiomycetidae</taxon>
        <taxon>Onygenales</taxon>
        <taxon>Ajellomycetaceae</taxon>
        <taxon>Emergomyces</taxon>
    </lineage>
</organism>
<dbReference type="OrthoDB" id="10330538at2759"/>
<feature type="region of interest" description="Disordered" evidence="1">
    <location>
        <begin position="1"/>
        <end position="23"/>
    </location>
</feature>
<evidence type="ECO:0000256" key="1">
    <source>
        <dbReference type="SAM" id="MobiDB-lite"/>
    </source>
</evidence>
<sequence>MRPRHPNAFFSSGGHECDQDDTLSTASETPTLVDDTVHIQTLLAYQPFDLYDDPFDPQGIAVTRSVSFQTFIEENGNHKGFVASVPWLATVLARHKSHWLGAFTVLQLICVQRVITVTDESLEQDKETQRSYGRSLIASSLDRGGKIRLDCKKQTTSQGEFYDCRLERAYMPREVISGNDEMNGYRLDFTVFTKSGDFNIQEYLSEAEIHQLEKRGIHLYASRLRTKAGGDNSTECARERCNRCGCNQECGKENIRPSPQYNTPDKGMNLGESVRPQGRKRSATTSHDGGKKRPRL</sequence>
<feature type="region of interest" description="Disordered" evidence="1">
    <location>
        <begin position="255"/>
        <end position="296"/>
    </location>
</feature>